<dbReference type="eggNOG" id="COG0463">
    <property type="taxonomic scope" value="Bacteria"/>
</dbReference>
<comment type="caution">
    <text evidence="3">The sequence shown here is derived from an EMBL/GenBank/DDBJ whole genome shotgun (WGS) entry which is preliminary data.</text>
</comment>
<protein>
    <submittedName>
        <fullName evidence="3">Glycosyl transferase family 2</fullName>
    </submittedName>
</protein>
<dbReference type="STRING" id="268407.PWYN_14925"/>
<dbReference type="Pfam" id="PF00535">
    <property type="entry name" value="Glycos_transf_2"/>
    <property type="match status" value="1"/>
</dbReference>
<proteinExistence type="inferred from homology"/>
<evidence type="ECO:0000259" key="2">
    <source>
        <dbReference type="Pfam" id="PF00535"/>
    </source>
</evidence>
<dbReference type="PANTHER" id="PTHR22916:SF3">
    <property type="entry name" value="UDP-GLCNAC:BETAGAL BETA-1,3-N-ACETYLGLUCOSAMINYLTRANSFERASE-LIKE PROTEIN 1"/>
    <property type="match status" value="1"/>
</dbReference>
<sequence length="306" mass="35823">MNIQVLLSTFNGQRYIVDQIESILSQTYKNVKLLIRDDGSNDNTVKYIERYLDKYPEKICLIRGSNIGVIESFLQLLRNADSNSSYYAFCDQDDVWLDHKLESAIKKIREADEGKPILVFSPTYLTDSNLQKIKIWPGKLAKPASFYNALIENIAVGTTITINNLARELLISKQPTMNKLIMHDWWSYLCISAFGEVIYDEKPSVFYRQHQNNLIGGNKTLVEVVFRKLKSYKTNKGSRLLHYQALEFLKCYGFELEEEKKRQLNLFVGPRKTYISRIHYLRRSELYRQTFQENLLFKILIIIGYI</sequence>
<dbReference type="SUPFAM" id="SSF53448">
    <property type="entry name" value="Nucleotide-diphospho-sugar transferases"/>
    <property type="match status" value="1"/>
</dbReference>
<organism evidence="3 4">
    <name type="scientific">Paenibacillus wynnii</name>
    <dbReference type="NCBI Taxonomy" id="268407"/>
    <lineage>
        <taxon>Bacteria</taxon>
        <taxon>Bacillati</taxon>
        <taxon>Bacillota</taxon>
        <taxon>Bacilli</taxon>
        <taxon>Bacillales</taxon>
        <taxon>Paenibacillaceae</taxon>
        <taxon>Paenibacillus</taxon>
    </lineage>
</organism>
<dbReference type="AlphaFoldDB" id="A0A098MD42"/>
<gene>
    <name evidence="3" type="ORF">PWYN_14925</name>
</gene>
<dbReference type="Gene3D" id="3.90.550.10">
    <property type="entry name" value="Spore Coat Polysaccharide Biosynthesis Protein SpsA, Chain A"/>
    <property type="match status" value="1"/>
</dbReference>
<evidence type="ECO:0000256" key="1">
    <source>
        <dbReference type="ARBA" id="ARBA00006739"/>
    </source>
</evidence>
<reference evidence="3 4" key="2">
    <citation type="submission" date="2014-10" db="EMBL/GenBank/DDBJ databases">
        <title>Comparative genomics of the Paenibacillus odorifer group.</title>
        <authorList>
            <person name="Tsai Y.-C."/>
            <person name="Martin N."/>
            <person name="Korlach J."/>
            <person name="Wiedmann M."/>
        </authorList>
    </citation>
    <scope>NUCLEOTIDE SEQUENCE [LARGE SCALE GENOMIC DNA]</scope>
    <source>
        <strain evidence="3 4">DSM 18334</strain>
    </source>
</reference>
<dbReference type="InterPro" id="IPR001173">
    <property type="entry name" value="Glyco_trans_2-like"/>
</dbReference>
<dbReference type="PANTHER" id="PTHR22916">
    <property type="entry name" value="GLYCOSYLTRANSFERASE"/>
    <property type="match status" value="1"/>
</dbReference>
<evidence type="ECO:0000313" key="3">
    <source>
        <dbReference type="EMBL" id="KGE20490.1"/>
    </source>
</evidence>
<dbReference type="InterPro" id="IPR029044">
    <property type="entry name" value="Nucleotide-diphossugar_trans"/>
</dbReference>
<dbReference type="EMBL" id="JQCR01000002">
    <property type="protein sequence ID" value="KGE20490.1"/>
    <property type="molecule type" value="Genomic_DNA"/>
</dbReference>
<dbReference type="GO" id="GO:0016758">
    <property type="term" value="F:hexosyltransferase activity"/>
    <property type="evidence" value="ECO:0007669"/>
    <property type="project" value="UniProtKB-ARBA"/>
</dbReference>
<accession>A0A098MD42</accession>
<dbReference type="RefSeq" id="WP_036652792.1">
    <property type="nucleotide sequence ID" value="NZ_JQCR01000002.1"/>
</dbReference>
<reference evidence="3 4" key="1">
    <citation type="submission" date="2014-08" db="EMBL/GenBank/DDBJ databases">
        <authorList>
            <person name="den Bakker H.C."/>
        </authorList>
    </citation>
    <scope>NUCLEOTIDE SEQUENCE [LARGE SCALE GENOMIC DNA]</scope>
    <source>
        <strain evidence="3 4">DSM 18334</strain>
    </source>
</reference>
<name>A0A098MD42_9BACL</name>
<evidence type="ECO:0000313" key="4">
    <source>
        <dbReference type="Proteomes" id="UP000029734"/>
    </source>
</evidence>
<dbReference type="CDD" id="cd04196">
    <property type="entry name" value="GT_2_like_d"/>
    <property type="match status" value="1"/>
</dbReference>
<keyword evidence="4" id="KW-1185">Reference proteome</keyword>
<comment type="similarity">
    <text evidence="1">Belongs to the glycosyltransferase 2 family.</text>
</comment>
<feature type="domain" description="Glycosyltransferase 2-like" evidence="2">
    <location>
        <begin position="5"/>
        <end position="112"/>
    </location>
</feature>
<keyword evidence="3" id="KW-0808">Transferase</keyword>
<dbReference type="OrthoDB" id="9802649at2"/>
<dbReference type="Proteomes" id="UP000029734">
    <property type="component" value="Unassembled WGS sequence"/>
</dbReference>